<keyword evidence="1" id="KW-1133">Transmembrane helix</keyword>
<dbReference type="EMBL" id="CP000393">
    <property type="protein sequence ID" value="ABG49791.1"/>
    <property type="molecule type" value="Genomic_DNA"/>
</dbReference>
<dbReference type="InterPro" id="IPR012340">
    <property type="entry name" value="NA-bd_OB-fold"/>
</dbReference>
<dbReference type="RefSeq" id="WP_011610187.1">
    <property type="nucleotide sequence ID" value="NC_008312.1"/>
</dbReference>
<evidence type="ECO:0000256" key="1">
    <source>
        <dbReference type="SAM" id="Phobius"/>
    </source>
</evidence>
<dbReference type="Gene3D" id="2.40.50.140">
    <property type="entry name" value="Nucleic acid-binding proteins"/>
    <property type="match status" value="1"/>
</dbReference>
<feature type="transmembrane region" description="Helical" evidence="1">
    <location>
        <begin position="93"/>
        <end position="113"/>
    </location>
</feature>
<dbReference type="OrthoDB" id="517853at2"/>
<name>Q119N3_TRIEI</name>
<feature type="transmembrane region" description="Helical" evidence="1">
    <location>
        <begin position="67"/>
        <end position="86"/>
    </location>
</feature>
<evidence type="ECO:0008006" key="3">
    <source>
        <dbReference type="Google" id="ProtNLM"/>
    </source>
</evidence>
<dbReference type="HOGENOM" id="CLU_115437_0_0_3"/>
<organism evidence="2">
    <name type="scientific">Trichodesmium erythraeum (strain IMS101)</name>
    <dbReference type="NCBI Taxonomy" id="203124"/>
    <lineage>
        <taxon>Bacteria</taxon>
        <taxon>Bacillati</taxon>
        <taxon>Cyanobacteriota</taxon>
        <taxon>Cyanophyceae</taxon>
        <taxon>Oscillatoriophycideae</taxon>
        <taxon>Oscillatoriales</taxon>
        <taxon>Microcoleaceae</taxon>
        <taxon>Trichodesmium</taxon>
    </lineage>
</organism>
<protein>
    <recommendedName>
        <fullName evidence="3">NfeD-like C-terminal domain-containing protein</fullName>
    </recommendedName>
</protein>
<reference evidence="2" key="1">
    <citation type="submission" date="2006-06" db="EMBL/GenBank/DDBJ databases">
        <title>Complete sequence of Trichodesmium erythraeum IMS101.</title>
        <authorList>
            <consortium name="US DOE Joint Genome Institute"/>
            <person name="Copeland A."/>
            <person name="Lucas S."/>
            <person name="Lapidus A."/>
            <person name="Barry K."/>
            <person name="Detter J.C."/>
            <person name="Glavina del Rio T."/>
            <person name="Hammon N."/>
            <person name="Israni S."/>
            <person name="Dalin E."/>
            <person name="Tice H."/>
            <person name="Pitluck S."/>
            <person name="Kiss H."/>
            <person name="Munk A.C."/>
            <person name="Brettin T."/>
            <person name="Bruce D."/>
            <person name="Han C."/>
            <person name="Tapia R."/>
            <person name="Gilna P."/>
            <person name="Schmutz J."/>
            <person name="Larimer F."/>
            <person name="Land M."/>
            <person name="Hauser L."/>
            <person name="Kyrpides N."/>
            <person name="Kim E."/>
            <person name="Richardson P."/>
        </authorList>
    </citation>
    <scope>NUCLEOTIDE SEQUENCE [LARGE SCALE GENOMIC DNA]</scope>
    <source>
        <strain evidence="2">IMS101</strain>
    </source>
</reference>
<dbReference type="KEGG" id="ter:Tery_0316"/>
<keyword evidence="1" id="KW-0812">Transmembrane</keyword>
<evidence type="ECO:0000313" key="2">
    <source>
        <dbReference type="EMBL" id="ABG49791.1"/>
    </source>
</evidence>
<proteinExistence type="predicted"/>
<sequence>MASAYVFCLVIGGVFVALSAFAGLDGVDFDQDFEADLEITDQGDKQGNTSIYQYGRRLWLPLFSLKFWTFGSCFFGLTGVLLHYLSPNLSPKIIAIISIIVGILCGTIMAWVLHTLKNSQVNSLVRSNDLVGLWGTVEIPFDRNSKGKIRVSVKGSVVAFTAFTEENREFTKKEKVFIVGVENSRVLVVSEDSLARSYDEKS</sequence>
<accession>Q119N3</accession>
<dbReference type="eggNOG" id="ENOG5031HI9">
    <property type="taxonomic scope" value="Bacteria"/>
</dbReference>
<dbReference type="AlphaFoldDB" id="Q119N3"/>
<gene>
    <name evidence="2" type="ordered locus">Tery_0316</name>
</gene>
<keyword evidence="1" id="KW-0472">Membrane</keyword>